<reference evidence="15 16" key="1">
    <citation type="submission" date="2020-04" db="EMBL/GenBank/DDBJ databases">
        <title>Usitatibacter rugosus gen. nov., sp. nov. and Usitatibacter palustris sp. nov., novel members of Usitatibacteraceae fam. nov. within the order Nitrosomonadales isolated from soil.</title>
        <authorList>
            <person name="Huber K.J."/>
            <person name="Neumann-Schaal M."/>
            <person name="Geppert A."/>
            <person name="Luckner M."/>
            <person name="Wanner G."/>
            <person name="Overmann J."/>
        </authorList>
    </citation>
    <scope>NUCLEOTIDE SEQUENCE [LARGE SCALE GENOMIC DNA]</scope>
    <source>
        <strain evidence="15 16">0125_3</strain>
    </source>
</reference>
<dbReference type="AlphaFoldDB" id="A0A6M4H0H2"/>
<keyword evidence="5 13" id="KW-0444">Lipid biosynthesis</keyword>
<evidence type="ECO:0000256" key="11">
    <source>
        <dbReference type="ARBA" id="ARBA00023098"/>
    </source>
</evidence>
<keyword evidence="10 13" id="KW-0067">ATP-binding</keyword>
<dbReference type="GO" id="GO:0009245">
    <property type="term" value="P:lipid A biosynthetic process"/>
    <property type="evidence" value="ECO:0007669"/>
    <property type="project" value="UniProtKB-UniRule"/>
</dbReference>
<dbReference type="InterPro" id="IPR003758">
    <property type="entry name" value="LpxK"/>
</dbReference>
<evidence type="ECO:0000256" key="1">
    <source>
        <dbReference type="ARBA" id="ARBA00002274"/>
    </source>
</evidence>
<protein>
    <recommendedName>
        <fullName evidence="4 13">Tetraacyldisaccharide 4'-kinase</fullName>
        <ecNumber evidence="3 13">2.7.1.130</ecNumber>
    </recommendedName>
    <alternativeName>
        <fullName evidence="12 13">Lipid A 4'-kinase</fullName>
    </alternativeName>
</protein>
<dbReference type="Proteomes" id="UP000501534">
    <property type="component" value="Chromosome"/>
</dbReference>
<keyword evidence="16" id="KW-1185">Reference proteome</keyword>
<comment type="function">
    <text evidence="1 13">Transfers the gamma-phosphate of ATP to the 4'-position of a tetraacyldisaccharide 1-phosphate intermediate (termed DS-1-P) to form tetraacyldisaccharide 1,4'-bis-phosphate (lipid IVA).</text>
</comment>
<proteinExistence type="inferred from homology"/>
<dbReference type="PANTHER" id="PTHR42724:SF1">
    <property type="entry name" value="TETRAACYLDISACCHARIDE 4'-KINASE, MITOCHONDRIAL-RELATED"/>
    <property type="match status" value="1"/>
</dbReference>
<dbReference type="InterPro" id="IPR027417">
    <property type="entry name" value="P-loop_NTPase"/>
</dbReference>
<evidence type="ECO:0000256" key="3">
    <source>
        <dbReference type="ARBA" id="ARBA00012071"/>
    </source>
</evidence>
<keyword evidence="14" id="KW-0812">Transmembrane</keyword>
<dbReference type="PANTHER" id="PTHR42724">
    <property type="entry name" value="TETRAACYLDISACCHARIDE 4'-KINASE"/>
    <property type="match status" value="1"/>
</dbReference>
<accession>A0A6M4H0H2</accession>
<dbReference type="RefSeq" id="WP_171094140.1">
    <property type="nucleotide sequence ID" value="NZ_CP053069.1"/>
</dbReference>
<name>A0A6M4H0H2_9PROT</name>
<feature type="transmembrane region" description="Helical" evidence="14">
    <location>
        <begin position="12"/>
        <end position="32"/>
    </location>
</feature>
<evidence type="ECO:0000256" key="8">
    <source>
        <dbReference type="ARBA" id="ARBA00022741"/>
    </source>
</evidence>
<keyword evidence="7 13" id="KW-0808">Transferase</keyword>
<evidence type="ECO:0000313" key="16">
    <source>
        <dbReference type="Proteomes" id="UP000501534"/>
    </source>
</evidence>
<keyword evidence="9 13" id="KW-0418">Kinase</keyword>
<dbReference type="SUPFAM" id="SSF52540">
    <property type="entry name" value="P-loop containing nucleoside triphosphate hydrolases"/>
    <property type="match status" value="1"/>
</dbReference>
<comment type="catalytic activity">
    <reaction evidence="13">
        <text>a lipid A disaccharide + ATP = a lipid IVA + ADP + H(+)</text>
        <dbReference type="Rhea" id="RHEA:67840"/>
        <dbReference type="ChEBI" id="CHEBI:15378"/>
        <dbReference type="ChEBI" id="CHEBI:30616"/>
        <dbReference type="ChEBI" id="CHEBI:176343"/>
        <dbReference type="ChEBI" id="CHEBI:176425"/>
        <dbReference type="ChEBI" id="CHEBI:456216"/>
        <dbReference type="EC" id="2.7.1.130"/>
    </reaction>
</comment>
<dbReference type="Pfam" id="PF02606">
    <property type="entry name" value="LpxK"/>
    <property type="match status" value="1"/>
</dbReference>
<evidence type="ECO:0000256" key="4">
    <source>
        <dbReference type="ARBA" id="ARBA00016436"/>
    </source>
</evidence>
<dbReference type="EC" id="2.7.1.130" evidence="3 13"/>
<feature type="binding site" evidence="13">
    <location>
        <begin position="58"/>
        <end position="65"/>
    </location>
    <ligand>
        <name>ATP</name>
        <dbReference type="ChEBI" id="CHEBI:30616"/>
    </ligand>
</feature>
<dbReference type="NCBIfam" id="TIGR00682">
    <property type="entry name" value="lpxK"/>
    <property type="match status" value="1"/>
</dbReference>
<evidence type="ECO:0000256" key="2">
    <source>
        <dbReference type="ARBA" id="ARBA00004870"/>
    </source>
</evidence>
<comment type="similarity">
    <text evidence="13">Belongs to the LpxK family.</text>
</comment>
<evidence type="ECO:0000256" key="5">
    <source>
        <dbReference type="ARBA" id="ARBA00022516"/>
    </source>
</evidence>
<evidence type="ECO:0000256" key="9">
    <source>
        <dbReference type="ARBA" id="ARBA00022777"/>
    </source>
</evidence>
<evidence type="ECO:0000313" key="15">
    <source>
        <dbReference type="EMBL" id="QJR12174.1"/>
    </source>
</evidence>
<dbReference type="EMBL" id="CP053069">
    <property type="protein sequence ID" value="QJR12174.1"/>
    <property type="molecule type" value="Genomic_DNA"/>
</dbReference>
<evidence type="ECO:0000256" key="12">
    <source>
        <dbReference type="ARBA" id="ARBA00029757"/>
    </source>
</evidence>
<evidence type="ECO:0000256" key="10">
    <source>
        <dbReference type="ARBA" id="ARBA00022840"/>
    </source>
</evidence>
<keyword evidence="14" id="KW-0472">Membrane</keyword>
<dbReference type="GO" id="GO:0005524">
    <property type="term" value="F:ATP binding"/>
    <property type="evidence" value="ECO:0007669"/>
    <property type="project" value="UniProtKB-UniRule"/>
</dbReference>
<evidence type="ECO:0000256" key="13">
    <source>
        <dbReference type="HAMAP-Rule" id="MF_00409"/>
    </source>
</evidence>
<dbReference type="HAMAP" id="MF_00409">
    <property type="entry name" value="LpxK"/>
    <property type="match status" value="1"/>
</dbReference>
<dbReference type="GO" id="GO:0009029">
    <property type="term" value="F:lipid-A 4'-kinase activity"/>
    <property type="evidence" value="ECO:0007669"/>
    <property type="project" value="UniProtKB-UniRule"/>
</dbReference>
<dbReference type="UniPathway" id="UPA00359">
    <property type="reaction ID" value="UER00482"/>
</dbReference>
<keyword evidence="6 13" id="KW-0441">Lipid A biosynthesis</keyword>
<organism evidence="15 16">
    <name type="scientific">Usitatibacter rugosus</name>
    <dbReference type="NCBI Taxonomy" id="2732067"/>
    <lineage>
        <taxon>Bacteria</taxon>
        <taxon>Pseudomonadati</taxon>
        <taxon>Pseudomonadota</taxon>
        <taxon>Betaproteobacteria</taxon>
        <taxon>Nitrosomonadales</taxon>
        <taxon>Usitatibacteraceae</taxon>
        <taxon>Usitatibacter</taxon>
    </lineage>
</organism>
<evidence type="ECO:0000256" key="7">
    <source>
        <dbReference type="ARBA" id="ARBA00022679"/>
    </source>
</evidence>
<evidence type="ECO:0000256" key="14">
    <source>
        <dbReference type="SAM" id="Phobius"/>
    </source>
</evidence>
<evidence type="ECO:0000256" key="6">
    <source>
        <dbReference type="ARBA" id="ARBA00022556"/>
    </source>
</evidence>
<dbReference type="GO" id="GO:0009244">
    <property type="term" value="P:lipopolysaccharide core region biosynthetic process"/>
    <property type="evidence" value="ECO:0007669"/>
    <property type="project" value="TreeGrafter"/>
</dbReference>
<dbReference type="GO" id="GO:0005886">
    <property type="term" value="C:plasma membrane"/>
    <property type="evidence" value="ECO:0007669"/>
    <property type="project" value="TreeGrafter"/>
</dbReference>
<sequence length="343" mass="37562">MTAWFEREWQRLGGGALVFLPLSVLFRFAVFLRRFAYRSGLVKPWRAKVPVIVVGNISVGGTGKTPVTIAIVEMLKANGFTPGVVSRGYGSVPSTEQDPSGVVRVFPERATPELFGDEPVVIARRCRVPVFISPNRPAAVQALLRTSPEIDVVVSDDGLQHYALGRDIEIAVVDGERRFGNGLLLPSGPLREPVSRLKEVDAAIVTGGHSDQVPAPRQFAMRLGGDTFVHLPDNEARTPEEFAMMVRGLPVAAIAGIAHPERFFTHLESLGVRTKNLSFPDHYFYRAADLKLPGAEAIVMTEKDAVKCAAFADGRMWFLRVTAVLPPEFEAFLLERLHGLQAA</sequence>
<keyword evidence="8 13" id="KW-0547">Nucleotide-binding</keyword>
<keyword evidence="14" id="KW-1133">Transmembrane helix</keyword>
<dbReference type="KEGG" id="uru:DSM104443_03259"/>
<comment type="pathway">
    <text evidence="2 13">Glycolipid biosynthesis; lipid IV(A) biosynthesis; lipid IV(A) from (3R)-3-hydroxytetradecanoyl-[acyl-carrier-protein] and UDP-N-acetyl-alpha-D-glucosamine: step 6/6.</text>
</comment>
<keyword evidence="11 13" id="KW-0443">Lipid metabolism</keyword>
<gene>
    <name evidence="13 15" type="primary">lpxK</name>
    <name evidence="15" type="ORF">DSM104443_03259</name>
</gene>